<dbReference type="Proteomes" id="UP000276232">
    <property type="component" value="Unassembled WGS sequence"/>
</dbReference>
<dbReference type="Pfam" id="PF07615">
    <property type="entry name" value="Ykof"/>
    <property type="match status" value="1"/>
</dbReference>
<feature type="domain" description="Thiamin/hydroxymethyl pyrimidine-binding YkoF putative" evidence="1">
    <location>
        <begin position="157"/>
        <end position="223"/>
    </location>
</feature>
<dbReference type="InterPro" id="IPR011522">
    <property type="entry name" value="Thiamin/HMP-bd_put_YkoF"/>
</dbReference>
<gene>
    <name evidence="2" type="ORF">EDC03_2421</name>
</gene>
<name>A0A3N1GWJ2_9ACTN</name>
<dbReference type="InterPro" id="IPR029756">
    <property type="entry name" value="MTH1187/YkoF-like"/>
</dbReference>
<proteinExistence type="predicted"/>
<organism evidence="2 3">
    <name type="scientific">Pseudokineococcus lusitanus</name>
    <dbReference type="NCBI Taxonomy" id="763993"/>
    <lineage>
        <taxon>Bacteria</taxon>
        <taxon>Bacillati</taxon>
        <taxon>Actinomycetota</taxon>
        <taxon>Actinomycetes</taxon>
        <taxon>Kineosporiales</taxon>
        <taxon>Kineosporiaceae</taxon>
        <taxon>Pseudokineococcus</taxon>
    </lineage>
</organism>
<comment type="caution">
    <text evidence="2">The sequence shown here is derived from an EMBL/GenBank/DDBJ whole genome shotgun (WGS) entry which is preliminary data.</text>
</comment>
<evidence type="ECO:0000259" key="1">
    <source>
        <dbReference type="Pfam" id="PF07615"/>
    </source>
</evidence>
<dbReference type="SUPFAM" id="SSF89957">
    <property type="entry name" value="MTH1187/YkoF-like"/>
    <property type="match status" value="1"/>
</dbReference>
<accession>A0A3N1GWJ2</accession>
<dbReference type="EMBL" id="RJKN01000006">
    <property type="protein sequence ID" value="ROP34605.1"/>
    <property type="molecule type" value="Genomic_DNA"/>
</dbReference>
<sequence>MSTTTEETRRTAAVTELGVGARVSVHPHTDAFVDVITGALDDVRAAGLTEGLQLQTDEVSTWVGALEAPAEQRIAAYVSGLVAATSRRSGGGHVVAHVLLSRGCPGEATCDLSLGSGVGLPVAAPVELAPTGVDAVAQWSLYPLMDAATTTAEGVSGEHMAHIEAAIAAAQRRGTASAAAHYATVLRGDVADVLATAVDAWASVGAVVPHVVTHLTVSTGSPTPAGGPR</sequence>
<dbReference type="RefSeq" id="WP_123380506.1">
    <property type="nucleotide sequence ID" value="NZ_RJKN01000006.1"/>
</dbReference>
<reference evidence="2 3" key="1">
    <citation type="journal article" date="2015" name="Stand. Genomic Sci.">
        <title>Genomic Encyclopedia of Bacterial and Archaeal Type Strains, Phase III: the genomes of soil and plant-associated and newly described type strains.</title>
        <authorList>
            <person name="Whitman W.B."/>
            <person name="Woyke T."/>
            <person name="Klenk H.P."/>
            <person name="Zhou Y."/>
            <person name="Lilburn T.G."/>
            <person name="Beck B.J."/>
            <person name="De Vos P."/>
            <person name="Vandamme P."/>
            <person name="Eisen J.A."/>
            <person name="Garrity G."/>
            <person name="Hugenholtz P."/>
            <person name="Kyrpides N.C."/>
        </authorList>
    </citation>
    <scope>NUCLEOTIDE SEQUENCE [LARGE SCALE GENOMIC DNA]</scope>
    <source>
        <strain evidence="2 3">CECT 7306</strain>
    </source>
</reference>
<evidence type="ECO:0000313" key="3">
    <source>
        <dbReference type="Proteomes" id="UP000276232"/>
    </source>
</evidence>
<protein>
    <submittedName>
        <fullName evidence="2">YKOF-related protein</fullName>
    </submittedName>
</protein>
<dbReference type="InParanoid" id="A0A3N1GWJ2"/>
<dbReference type="AlphaFoldDB" id="A0A3N1GWJ2"/>
<evidence type="ECO:0000313" key="2">
    <source>
        <dbReference type="EMBL" id="ROP34605.1"/>
    </source>
</evidence>
<dbReference type="Gene3D" id="3.30.70.930">
    <property type="match status" value="2"/>
</dbReference>
<keyword evidence="3" id="KW-1185">Reference proteome</keyword>
<dbReference type="OrthoDB" id="3194721at2"/>